<dbReference type="PROSITE" id="PS51296">
    <property type="entry name" value="RIESKE"/>
    <property type="match status" value="1"/>
</dbReference>
<protein>
    <submittedName>
        <fullName evidence="7">Aromatic ring-hydroxylating dioxygenase subunit alpha</fullName>
    </submittedName>
</protein>
<dbReference type="PANTHER" id="PTHR21266">
    <property type="entry name" value="IRON-SULFUR DOMAIN CONTAINING PROTEIN"/>
    <property type="match status" value="1"/>
</dbReference>
<dbReference type="SUPFAM" id="SSF50022">
    <property type="entry name" value="ISP domain"/>
    <property type="match status" value="1"/>
</dbReference>
<keyword evidence="8" id="KW-1185">Reference proteome</keyword>
<evidence type="ECO:0000259" key="6">
    <source>
        <dbReference type="PROSITE" id="PS51296"/>
    </source>
</evidence>
<dbReference type="RefSeq" id="WP_161142671.1">
    <property type="nucleotide sequence ID" value="NZ_SPKJ01000154.1"/>
</dbReference>
<dbReference type="PANTHER" id="PTHR21266:SF60">
    <property type="entry name" value="3-KETOSTEROID-9-ALPHA-MONOOXYGENASE, OXYGENASE COMPONENT"/>
    <property type="match status" value="1"/>
</dbReference>
<evidence type="ECO:0000313" key="7">
    <source>
        <dbReference type="EMBL" id="MYZ50349.1"/>
    </source>
</evidence>
<evidence type="ECO:0000256" key="5">
    <source>
        <dbReference type="ARBA" id="ARBA00023014"/>
    </source>
</evidence>
<dbReference type="Proteomes" id="UP000773614">
    <property type="component" value="Unassembled WGS sequence"/>
</dbReference>
<dbReference type="Pfam" id="PF19112">
    <property type="entry name" value="VanA_C"/>
    <property type="match status" value="1"/>
</dbReference>
<dbReference type="CDD" id="cd03469">
    <property type="entry name" value="Rieske_RO_Alpha_N"/>
    <property type="match status" value="1"/>
</dbReference>
<accession>A0A964T8D5</accession>
<sequence length="353" mass="39627">MQGLTADILKGCWYLALESGALGPAKPVGLKIAGEPIVLARGADGTPFALRDSCPHRGIPLHYGRVKEGTIECCYHGWRFGADGGCVEIPSLREGQAMELSRIRTPAFPTRERYGCIWIYLPRGEEAPAEALIPEPVGLPDLAASEAPKSAIAMDFPCSSDHAAFGLMDPTHAAYVHTSWWFKKDARKLRPKEKRFAPSPFGFRMERHAIPPQNVIYRWLLGDNVTTEIGYQLPGYRIEHIRGDRHWVVGLTAITPIDEGATVVHQLFWTSLGWVRPAAPLVRHFTRVFLRQDRDVVVQQREGLAGGAKVMLINDADTQARWWMRLKHEWQVAQAEGRAFVNPLRPQILRFRS</sequence>
<evidence type="ECO:0000256" key="4">
    <source>
        <dbReference type="ARBA" id="ARBA00023004"/>
    </source>
</evidence>
<dbReference type="EMBL" id="SPKJ01000154">
    <property type="protein sequence ID" value="MYZ50349.1"/>
    <property type="molecule type" value="Genomic_DNA"/>
</dbReference>
<dbReference type="InterPro" id="IPR044043">
    <property type="entry name" value="VanA_C_cat"/>
</dbReference>
<dbReference type="GO" id="GO:0005506">
    <property type="term" value="F:iron ion binding"/>
    <property type="evidence" value="ECO:0007669"/>
    <property type="project" value="InterPro"/>
</dbReference>
<dbReference type="OrthoDB" id="9800776at2"/>
<keyword evidence="1" id="KW-0001">2Fe-2S</keyword>
<dbReference type="Gene3D" id="3.90.380.10">
    <property type="entry name" value="Naphthalene 1,2-dioxygenase Alpha Subunit, Chain A, domain 1"/>
    <property type="match status" value="1"/>
</dbReference>
<keyword evidence="3" id="KW-0560">Oxidoreductase</keyword>
<dbReference type="InterPro" id="IPR017941">
    <property type="entry name" value="Rieske_2Fe-2S"/>
</dbReference>
<dbReference type="InterPro" id="IPR050584">
    <property type="entry name" value="Cholesterol_7-desaturase"/>
</dbReference>
<dbReference type="InterPro" id="IPR036922">
    <property type="entry name" value="Rieske_2Fe-2S_sf"/>
</dbReference>
<organism evidence="7 8">
    <name type="scientific">Propylenella binzhouense</name>
    <dbReference type="NCBI Taxonomy" id="2555902"/>
    <lineage>
        <taxon>Bacteria</taxon>
        <taxon>Pseudomonadati</taxon>
        <taxon>Pseudomonadota</taxon>
        <taxon>Alphaproteobacteria</taxon>
        <taxon>Hyphomicrobiales</taxon>
        <taxon>Propylenellaceae</taxon>
        <taxon>Propylenella</taxon>
    </lineage>
</organism>
<keyword evidence="7" id="KW-0223">Dioxygenase</keyword>
<dbReference type="PROSITE" id="PS00570">
    <property type="entry name" value="RING_HYDROXYL_ALPHA"/>
    <property type="match status" value="1"/>
</dbReference>
<evidence type="ECO:0000256" key="1">
    <source>
        <dbReference type="ARBA" id="ARBA00022714"/>
    </source>
</evidence>
<evidence type="ECO:0000256" key="2">
    <source>
        <dbReference type="ARBA" id="ARBA00022723"/>
    </source>
</evidence>
<name>A0A964T8D5_9HYPH</name>
<gene>
    <name evidence="7" type="ORF">E4O86_21805</name>
</gene>
<keyword evidence="4" id="KW-0408">Iron</keyword>
<dbReference type="GO" id="GO:0051213">
    <property type="term" value="F:dioxygenase activity"/>
    <property type="evidence" value="ECO:0007669"/>
    <property type="project" value="UniProtKB-KW"/>
</dbReference>
<comment type="caution">
    <text evidence="7">The sequence shown here is derived from an EMBL/GenBank/DDBJ whole genome shotgun (WGS) entry which is preliminary data.</text>
</comment>
<reference evidence="7" key="1">
    <citation type="submission" date="2019-03" db="EMBL/GenBank/DDBJ databases">
        <title>Afifella sp. nov., isolated from activated sludge.</title>
        <authorList>
            <person name="Li Q."/>
            <person name="Liu Y."/>
        </authorList>
    </citation>
    <scope>NUCLEOTIDE SEQUENCE</scope>
    <source>
        <strain evidence="7">L72</strain>
    </source>
</reference>
<dbReference type="InterPro" id="IPR015881">
    <property type="entry name" value="ARHD_Rieske_2Fe_2S"/>
</dbReference>
<feature type="domain" description="Rieske" evidence="6">
    <location>
        <begin position="13"/>
        <end position="119"/>
    </location>
</feature>
<keyword evidence="2" id="KW-0479">Metal-binding</keyword>
<dbReference type="SUPFAM" id="SSF55961">
    <property type="entry name" value="Bet v1-like"/>
    <property type="match status" value="1"/>
</dbReference>
<evidence type="ECO:0000313" key="8">
    <source>
        <dbReference type="Proteomes" id="UP000773614"/>
    </source>
</evidence>
<dbReference type="Gene3D" id="2.102.10.10">
    <property type="entry name" value="Rieske [2Fe-2S] iron-sulphur domain"/>
    <property type="match status" value="1"/>
</dbReference>
<keyword evidence="5" id="KW-0411">Iron-sulfur</keyword>
<proteinExistence type="predicted"/>
<dbReference type="GO" id="GO:0051537">
    <property type="term" value="F:2 iron, 2 sulfur cluster binding"/>
    <property type="evidence" value="ECO:0007669"/>
    <property type="project" value="UniProtKB-KW"/>
</dbReference>
<evidence type="ECO:0000256" key="3">
    <source>
        <dbReference type="ARBA" id="ARBA00023002"/>
    </source>
</evidence>
<dbReference type="AlphaFoldDB" id="A0A964T8D5"/>
<dbReference type="Pfam" id="PF00355">
    <property type="entry name" value="Rieske"/>
    <property type="match status" value="1"/>
</dbReference>